<keyword evidence="2" id="KW-0812">Transmembrane</keyword>
<accession>D0LYQ5</accession>
<dbReference type="EMBL" id="CP001804">
    <property type="protein sequence ID" value="ACY17921.1"/>
    <property type="molecule type" value="Genomic_DNA"/>
</dbReference>
<organism evidence="3 4">
    <name type="scientific">Haliangium ochraceum (strain DSM 14365 / JCM 11303 / SMP-2)</name>
    <dbReference type="NCBI Taxonomy" id="502025"/>
    <lineage>
        <taxon>Bacteria</taxon>
        <taxon>Pseudomonadati</taxon>
        <taxon>Myxococcota</taxon>
        <taxon>Polyangia</taxon>
        <taxon>Haliangiales</taxon>
        <taxon>Kofleriaceae</taxon>
        <taxon>Haliangium</taxon>
    </lineage>
</organism>
<protein>
    <submittedName>
        <fullName evidence="3">Phosphoglycerate mutase</fullName>
    </submittedName>
</protein>
<dbReference type="PANTHER" id="PTHR20935:SF0">
    <property type="entry name" value="SERINE_THREONINE-PROTEIN PHOSPHATASE PGAM5, MITOCHONDRIAL"/>
    <property type="match status" value="1"/>
</dbReference>
<keyword evidence="1" id="KW-0378">Hydrolase</keyword>
<dbReference type="Gene3D" id="3.40.50.1240">
    <property type="entry name" value="Phosphoglycerate mutase-like"/>
    <property type="match status" value="1"/>
</dbReference>
<evidence type="ECO:0000313" key="3">
    <source>
        <dbReference type="EMBL" id="ACY17921.1"/>
    </source>
</evidence>
<dbReference type="eggNOG" id="COG0406">
    <property type="taxonomic scope" value="Bacteria"/>
</dbReference>
<dbReference type="STRING" id="502025.Hoch_5438"/>
<keyword evidence="2" id="KW-1133">Transmembrane helix</keyword>
<gene>
    <name evidence="3" type="ordered locus">Hoch_5438</name>
</gene>
<dbReference type="InterPro" id="IPR013078">
    <property type="entry name" value="His_Pase_superF_clade-1"/>
</dbReference>
<dbReference type="InterPro" id="IPR029033">
    <property type="entry name" value="His_PPase_superfam"/>
</dbReference>
<dbReference type="SMART" id="SM00855">
    <property type="entry name" value="PGAM"/>
    <property type="match status" value="1"/>
</dbReference>
<dbReference type="CDD" id="cd07067">
    <property type="entry name" value="HP_PGM_like"/>
    <property type="match status" value="1"/>
</dbReference>
<dbReference type="PANTHER" id="PTHR20935">
    <property type="entry name" value="PHOSPHOGLYCERATE MUTASE-RELATED"/>
    <property type="match status" value="1"/>
</dbReference>
<proteinExistence type="predicted"/>
<evidence type="ECO:0000256" key="1">
    <source>
        <dbReference type="ARBA" id="ARBA00022801"/>
    </source>
</evidence>
<dbReference type="HOGENOM" id="CLU_084200_0_0_7"/>
<dbReference type="GO" id="GO:0016787">
    <property type="term" value="F:hydrolase activity"/>
    <property type="evidence" value="ECO:0007669"/>
    <property type="project" value="UniProtKB-KW"/>
</dbReference>
<dbReference type="RefSeq" id="WP_012830513.1">
    <property type="nucleotide sequence ID" value="NC_013440.1"/>
</dbReference>
<dbReference type="AlphaFoldDB" id="D0LYQ5"/>
<dbReference type="InterPro" id="IPR051021">
    <property type="entry name" value="Mito_Ser/Thr_phosphatase"/>
</dbReference>
<keyword evidence="2" id="KW-0472">Membrane</keyword>
<reference evidence="3 4" key="1">
    <citation type="journal article" date="2010" name="Stand. Genomic Sci.">
        <title>Complete genome sequence of Haliangium ochraceum type strain (SMP-2).</title>
        <authorList>
            <consortium name="US DOE Joint Genome Institute (JGI-PGF)"/>
            <person name="Ivanova N."/>
            <person name="Daum C."/>
            <person name="Lang E."/>
            <person name="Abt B."/>
            <person name="Kopitz M."/>
            <person name="Saunders E."/>
            <person name="Lapidus A."/>
            <person name="Lucas S."/>
            <person name="Glavina Del Rio T."/>
            <person name="Nolan M."/>
            <person name="Tice H."/>
            <person name="Copeland A."/>
            <person name="Cheng J.F."/>
            <person name="Chen F."/>
            <person name="Bruce D."/>
            <person name="Goodwin L."/>
            <person name="Pitluck S."/>
            <person name="Mavromatis K."/>
            <person name="Pati A."/>
            <person name="Mikhailova N."/>
            <person name="Chen A."/>
            <person name="Palaniappan K."/>
            <person name="Land M."/>
            <person name="Hauser L."/>
            <person name="Chang Y.J."/>
            <person name="Jeffries C.D."/>
            <person name="Detter J.C."/>
            <person name="Brettin T."/>
            <person name="Rohde M."/>
            <person name="Goker M."/>
            <person name="Bristow J."/>
            <person name="Markowitz V."/>
            <person name="Eisen J.A."/>
            <person name="Hugenholtz P."/>
            <person name="Kyrpides N.C."/>
            <person name="Klenk H.P."/>
        </authorList>
    </citation>
    <scope>NUCLEOTIDE SEQUENCE [LARGE SCALE GENOMIC DNA]</scope>
    <source>
        <strain evidence="4">DSM 14365 / CIP 107738 / JCM 11303 / AJ 13395 / SMP-2</strain>
    </source>
</reference>
<dbReference type="Pfam" id="PF00300">
    <property type="entry name" value="His_Phos_1"/>
    <property type="match status" value="2"/>
</dbReference>
<dbReference type="Proteomes" id="UP000001880">
    <property type="component" value="Chromosome"/>
</dbReference>
<dbReference type="SUPFAM" id="SSF53254">
    <property type="entry name" value="Phosphoglycerate mutase-like"/>
    <property type="match status" value="1"/>
</dbReference>
<dbReference type="KEGG" id="hoh:Hoch_5438"/>
<name>D0LYQ5_HALO1</name>
<sequence length="230" mass="25394">MGAIYLIRHGQASFEAEDYDQLSAKGEQQARILGTALRQRLGSADVRVSGSLRRQQQTAAACIEAYEQGTGVDTDPGWNEYDDRAMLRAFEPSLTSGAALQDWLRQRSDPRAAFQELFLRAATRWSSGEADGDYQESWTGFRERVGAALERVQQRLERSQQALVFTSAGVIATVCGILLSLPAAQVLQLNWTIANASVTKLLVGRSGLSLSSFNEHAHLETPERAMITYR</sequence>
<evidence type="ECO:0000313" key="4">
    <source>
        <dbReference type="Proteomes" id="UP000001880"/>
    </source>
</evidence>
<evidence type="ECO:0000256" key="2">
    <source>
        <dbReference type="SAM" id="Phobius"/>
    </source>
</evidence>
<feature type="transmembrane region" description="Helical" evidence="2">
    <location>
        <begin position="162"/>
        <end position="181"/>
    </location>
</feature>
<dbReference type="OrthoDB" id="280692at2"/>
<keyword evidence="4" id="KW-1185">Reference proteome</keyword>